<feature type="region of interest" description="Disordered" evidence="1">
    <location>
        <begin position="1"/>
        <end position="29"/>
    </location>
</feature>
<sequence length="147" mass="16189">MSRQTIPTRPSTLVIQEHNPSSSSSDFPPFSDFPATCQPMFLHQTEQRSIMNTQMSLEYFPPPLTYYHPASLLPSPSSSTLISTASGSSSSSSLPGNTRFSVQPPPRQSASAPRSIQRPIKCYSESPLPSIETYYGFVKDKLSVKQT</sequence>
<name>A0A1Y2CAB7_9FUNG</name>
<feature type="region of interest" description="Disordered" evidence="1">
    <location>
        <begin position="76"/>
        <end position="118"/>
    </location>
</feature>
<evidence type="ECO:0000313" key="3">
    <source>
        <dbReference type="Proteomes" id="UP000193642"/>
    </source>
</evidence>
<feature type="compositionally biased region" description="Polar residues" evidence="1">
    <location>
        <begin position="1"/>
        <end position="14"/>
    </location>
</feature>
<evidence type="ECO:0000256" key="1">
    <source>
        <dbReference type="SAM" id="MobiDB-lite"/>
    </source>
</evidence>
<feature type="compositionally biased region" description="Low complexity" evidence="1">
    <location>
        <begin position="20"/>
        <end position="29"/>
    </location>
</feature>
<dbReference type="AlphaFoldDB" id="A0A1Y2CAB7"/>
<keyword evidence="3" id="KW-1185">Reference proteome</keyword>
<gene>
    <name evidence="2" type="ORF">BCR33DRAFT_717097</name>
</gene>
<accession>A0A1Y2CAB7</accession>
<dbReference type="EMBL" id="MCGO01000023">
    <property type="protein sequence ID" value="ORY43971.1"/>
    <property type="molecule type" value="Genomic_DNA"/>
</dbReference>
<protein>
    <submittedName>
        <fullName evidence="2">Uncharacterized protein</fullName>
    </submittedName>
</protein>
<organism evidence="2 3">
    <name type="scientific">Rhizoclosmatium globosum</name>
    <dbReference type="NCBI Taxonomy" id="329046"/>
    <lineage>
        <taxon>Eukaryota</taxon>
        <taxon>Fungi</taxon>
        <taxon>Fungi incertae sedis</taxon>
        <taxon>Chytridiomycota</taxon>
        <taxon>Chytridiomycota incertae sedis</taxon>
        <taxon>Chytridiomycetes</taxon>
        <taxon>Chytridiales</taxon>
        <taxon>Chytriomycetaceae</taxon>
        <taxon>Rhizoclosmatium</taxon>
    </lineage>
</organism>
<comment type="caution">
    <text evidence="2">The sequence shown here is derived from an EMBL/GenBank/DDBJ whole genome shotgun (WGS) entry which is preliminary data.</text>
</comment>
<feature type="compositionally biased region" description="Low complexity" evidence="1">
    <location>
        <begin position="76"/>
        <end position="96"/>
    </location>
</feature>
<proteinExistence type="predicted"/>
<dbReference type="Proteomes" id="UP000193642">
    <property type="component" value="Unassembled WGS sequence"/>
</dbReference>
<reference evidence="2 3" key="1">
    <citation type="submission" date="2016-07" db="EMBL/GenBank/DDBJ databases">
        <title>Pervasive Adenine N6-methylation of Active Genes in Fungi.</title>
        <authorList>
            <consortium name="DOE Joint Genome Institute"/>
            <person name="Mondo S.J."/>
            <person name="Dannebaum R.O."/>
            <person name="Kuo R.C."/>
            <person name="Labutti K."/>
            <person name="Haridas S."/>
            <person name="Kuo A."/>
            <person name="Salamov A."/>
            <person name="Ahrendt S.R."/>
            <person name="Lipzen A."/>
            <person name="Sullivan W."/>
            <person name="Andreopoulos W.B."/>
            <person name="Clum A."/>
            <person name="Lindquist E."/>
            <person name="Daum C."/>
            <person name="Ramamoorthy G.K."/>
            <person name="Gryganskyi A."/>
            <person name="Culley D."/>
            <person name="Magnuson J.K."/>
            <person name="James T.Y."/>
            <person name="O'Malley M.A."/>
            <person name="Stajich J.E."/>
            <person name="Spatafora J.W."/>
            <person name="Visel A."/>
            <person name="Grigoriev I.V."/>
        </authorList>
    </citation>
    <scope>NUCLEOTIDE SEQUENCE [LARGE SCALE GENOMIC DNA]</scope>
    <source>
        <strain evidence="2 3">JEL800</strain>
    </source>
</reference>
<evidence type="ECO:0000313" key="2">
    <source>
        <dbReference type="EMBL" id="ORY43971.1"/>
    </source>
</evidence>